<evidence type="ECO:0000256" key="4">
    <source>
        <dbReference type="ARBA" id="ARBA00022729"/>
    </source>
</evidence>
<gene>
    <name evidence="11" type="ORF">DWV60_02605</name>
</gene>
<evidence type="ECO:0000256" key="9">
    <source>
        <dbReference type="SAM" id="SignalP"/>
    </source>
</evidence>
<accession>A0AA92W8T3</accession>
<comment type="caution">
    <text evidence="11">The sequence shown here is derived from an EMBL/GenBank/DDBJ whole genome shotgun (WGS) entry which is preliminary data.</text>
</comment>
<evidence type="ECO:0000256" key="6">
    <source>
        <dbReference type="ARBA" id="ARBA00022833"/>
    </source>
</evidence>
<comment type="similarity">
    <text evidence="1">Belongs to the peptidase M43B family.</text>
</comment>
<organism evidence="11 12">
    <name type="scientific">Segatella copri</name>
    <dbReference type="NCBI Taxonomy" id="165179"/>
    <lineage>
        <taxon>Bacteria</taxon>
        <taxon>Pseudomonadati</taxon>
        <taxon>Bacteroidota</taxon>
        <taxon>Bacteroidia</taxon>
        <taxon>Bacteroidales</taxon>
        <taxon>Prevotellaceae</taxon>
        <taxon>Segatella</taxon>
    </lineage>
</organism>
<evidence type="ECO:0000259" key="10">
    <source>
        <dbReference type="Pfam" id="PF05572"/>
    </source>
</evidence>
<evidence type="ECO:0000256" key="3">
    <source>
        <dbReference type="ARBA" id="ARBA00022723"/>
    </source>
</evidence>
<evidence type="ECO:0000256" key="7">
    <source>
        <dbReference type="ARBA" id="ARBA00023049"/>
    </source>
</evidence>
<dbReference type="Pfam" id="PF05572">
    <property type="entry name" value="Peptidase_M43"/>
    <property type="match status" value="1"/>
</dbReference>
<feature type="signal peptide" evidence="9">
    <location>
        <begin position="1"/>
        <end position="17"/>
    </location>
</feature>
<evidence type="ECO:0000256" key="2">
    <source>
        <dbReference type="ARBA" id="ARBA00022670"/>
    </source>
</evidence>
<reference evidence="11 12" key="1">
    <citation type="submission" date="2018-08" db="EMBL/GenBank/DDBJ databases">
        <title>A genome reference for cultivated species of the human gut microbiota.</title>
        <authorList>
            <person name="Zou Y."/>
            <person name="Xue W."/>
            <person name="Luo G."/>
        </authorList>
    </citation>
    <scope>NUCLEOTIDE SEQUENCE [LARGE SCALE GENOMIC DNA]</scope>
    <source>
        <strain evidence="11 12">AF11-14</strain>
    </source>
</reference>
<keyword evidence="7" id="KW-0482">Metalloprotease</keyword>
<evidence type="ECO:0000313" key="11">
    <source>
        <dbReference type="EMBL" id="RGW70205.1"/>
    </source>
</evidence>
<evidence type="ECO:0000256" key="5">
    <source>
        <dbReference type="ARBA" id="ARBA00022801"/>
    </source>
</evidence>
<keyword evidence="11" id="KW-0449">Lipoprotein</keyword>
<dbReference type="PROSITE" id="PS51257">
    <property type="entry name" value="PROKAR_LIPOPROTEIN"/>
    <property type="match status" value="1"/>
</dbReference>
<dbReference type="SUPFAM" id="SSF55486">
    <property type="entry name" value="Metalloproteases ('zincins'), catalytic domain"/>
    <property type="match status" value="1"/>
</dbReference>
<keyword evidence="6" id="KW-0862">Zinc</keyword>
<dbReference type="GO" id="GO:0046872">
    <property type="term" value="F:metal ion binding"/>
    <property type="evidence" value="ECO:0007669"/>
    <property type="project" value="UniProtKB-KW"/>
</dbReference>
<dbReference type="Gene3D" id="3.40.390.10">
    <property type="entry name" value="Collagenase (Catalytic Domain)"/>
    <property type="match status" value="1"/>
</dbReference>
<dbReference type="PANTHER" id="PTHR47466">
    <property type="match status" value="1"/>
</dbReference>
<name>A0AA92W8T3_9BACT</name>
<proteinExistence type="inferred from homology"/>
<keyword evidence="3" id="KW-0479">Metal-binding</keyword>
<dbReference type="Proteomes" id="UP000286077">
    <property type="component" value="Unassembled WGS sequence"/>
</dbReference>
<dbReference type="InterPro" id="IPR008754">
    <property type="entry name" value="Peptidase_M43"/>
</dbReference>
<dbReference type="GO" id="GO:0006508">
    <property type="term" value="P:proteolysis"/>
    <property type="evidence" value="ECO:0007669"/>
    <property type="project" value="UniProtKB-KW"/>
</dbReference>
<protein>
    <submittedName>
        <fullName evidence="11">Zinc-dependent metalloproteinase lipoprotein</fullName>
    </submittedName>
</protein>
<dbReference type="InterPro" id="IPR023852">
    <property type="entry name" value="Metalloproteinase_lipop_BF0631"/>
</dbReference>
<dbReference type="GO" id="GO:0008237">
    <property type="term" value="F:metallopeptidase activity"/>
    <property type="evidence" value="ECO:0007669"/>
    <property type="project" value="UniProtKB-KW"/>
</dbReference>
<dbReference type="NCBIfam" id="TIGR03952">
    <property type="entry name" value="metzin_BF0631"/>
    <property type="match status" value="1"/>
</dbReference>
<evidence type="ECO:0000313" key="12">
    <source>
        <dbReference type="Proteomes" id="UP000286077"/>
    </source>
</evidence>
<keyword evidence="8" id="KW-1015">Disulfide bond</keyword>
<feature type="chain" id="PRO_5041693677" evidence="9">
    <location>
        <begin position="18"/>
        <end position="401"/>
    </location>
</feature>
<dbReference type="RefSeq" id="WP_118139314.1">
    <property type="nucleotide sequence ID" value="NZ_QSAQ01000004.1"/>
</dbReference>
<dbReference type="EMBL" id="QSAQ01000004">
    <property type="protein sequence ID" value="RGW70205.1"/>
    <property type="molecule type" value="Genomic_DNA"/>
</dbReference>
<sequence length="401" mass="46411">MRKILYFMIALTVLSFASCKDTEGSIGDPIISHGQDRDTDIITGDDYVYHLPVIFHVFYSNTTQYIEYTRLKEILSNVNELYQGDVYCNQIDTVPSENLHILFELAEKDESGKRLSTPGVEYIKVSEPEFDCESFMKDKKYVQYCWDQNNYINVMVYAFKKTDENSTTLGISHLPYQVGGYPQIDGLSNGKNYPLSKPGKFPYCVSLNSIYVGKENEGSRYTEDKYNKGYKPDMKDPNATLAHELGHYLGLFHCFSEKTVKGKSEAADDDDNSDYCDDTPSYNRIEYGKWLTKYISDAKANNKDTLDMREVAIRTNSKGEEWQSDNLMDYFFCYSMRFTPEQANRIRQVLYYSPLIPGPKKVRPRTRAWDEMPETEDDLPIRYAKEKAVCIKDIRILKAKK</sequence>
<keyword evidence="2" id="KW-0645">Protease</keyword>
<dbReference type="AlphaFoldDB" id="A0AA92W8T3"/>
<dbReference type="InterPro" id="IPR024079">
    <property type="entry name" value="MetalloPept_cat_dom_sf"/>
</dbReference>
<feature type="domain" description="Peptidase M43 pregnancy-associated plasma-A" evidence="10">
    <location>
        <begin position="231"/>
        <end position="350"/>
    </location>
</feature>
<evidence type="ECO:0000256" key="1">
    <source>
        <dbReference type="ARBA" id="ARBA00008721"/>
    </source>
</evidence>
<evidence type="ECO:0000256" key="8">
    <source>
        <dbReference type="ARBA" id="ARBA00023157"/>
    </source>
</evidence>
<keyword evidence="4 9" id="KW-0732">Signal</keyword>
<dbReference type="PANTHER" id="PTHR47466:SF1">
    <property type="entry name" value="METALLOPROTEASE MEP1 (AFU_ORTHOLOGUE AFUA_1G07730)-RELATED"/>
    <property type="match status" value="1"/>
</dbReference>
<keyword evidence="5" id="KW-0378">Hydrolase</keyword>